<dbReference type="InterPro" id="IPR044861">
    <property type="entry name" value="IPNS-like_FE2OG_OXY"/>
</dbReference>
<name>A0AAD4TI65_9MAGN</name>
<dbReference type="Gene3D" id="2.60.120.330">
    <property type="entry name" value="B-lactam Antibiotic, Isopenicillin N Synthase, Chain"/>
    <property type="match status" value="1"/>
</dbReference>
<dbReference type="Pfam" id="PF14226">
    <property type="entry name" value="DIOX_N"/>
    <property type="match status" value="1"/>
</dbReference>
<dbReference type="EMBL" id="JAJJMB010000299">
    <property type="protein sequence ID" value="KAI3962583.1"/>
    <property type="molecule type" value="Genomic_DNA"/>
</dbReference>
<comment type="similarity">
    <text evidence="1 5">Belongs to the iron/ascorbate-dependent oxidoreductase family.</text>
</comment>
<dbReference type="SUPFAM" id="SSF51197">
    <property type="entry name" value="Clavaminate synthase-like"/>
    <property type="match status" value="1"/>
</dbReference>
<evidence type="ECO:0000259" key="6">
    <source>
        <dbReference type="PROSITE" id="PS51471"/>
    </source>
</evidence>
<proteinExistence type="inferred from homology"/>
<dbReference type="GO" id="GO:0051213">
    <property type="term" value="F:dioxygenase activity"/>
    <property type="evidence" value="ECO:0007669"/>
    <property type="project" value="UniProtKB-ARBA"/>
</dbReference>
<dbReference type="GO" id="GO:0046872">
    <property type="term" value="F:metal ion binding"/>
    <property type="evidence" value="ECO:0007669"/>
    <property type="project" value="UniProtKB-KW"/>
</dbReference>
<dbReference type="PROSITE" id="PS51471">
    <property type="entry name" value="FE2OG_OXY"/>
    <property type="match status" value="1"/>
</dbReference>
<dbReference type="InterPro" id="IPR005123">
    <property type="entry name" value="Oxoglu/Fe-dep_dioxygenase_dom"/>
</dbReference>
<dbReference type="InterPro" id="IPR026992">
    <property type="entry name" value="DIOX_N"/>
</dbReference>
<comment type="caution">
    <text evidence="7">The sequence shown here is derived from an EMBL/GenBank/DDBJ whole genome shotgun (WGS) entry which is preliminary data.</text>
</comment>
<accession>A0AAD4TI65</accession>
<keyword evidence="2 5" id="KW-0479">Metal-binding</keyword>
<evidence type="ECO:0000256" key="1">
    <source>
        <dbReference type="ARBA" id="ARBA00008056"/>
    </source>
</evidence>
<dbReference type="AlphaFoldDB" id="A0AAD4TI65"/>
<gene>
    <name evidence="7" type="ORF">MKW98_012937</name>
</gene>
<evidence type="ECO:0000313" key="8">
    <source>
        <dbReference type="Proteomes" id="UP001202328"/>
    </source>
</evidence>
<dbReference type="PANTHER" id="PTHR10209:SF429">
    <property type="entry name" value="1-AMINOCYCLOPROPANE-1-CARBOXYLATE OXIDASE HOMOLOG 1-LIKE"/>
    <property type="match status" value="1"/>
</dbReference>
<keyword evidence="4 5" id="KW-0408">Iron</keyword>
<dbReference type="PANTHER" id="PTHR10209">
    <property type="entry name" value="OXIDOREDUCTASE, 2OG-FE II OXYGENASE FAMILY PROTEIN"/>
    <property type="match status" value="1"/>
</dbReference>
<evidence type="ECO:0000256" key="4">
    <source>
        <dbReference type="ARBA" id="ARBA00023004"/>
    </source>
</evidence>
<keyword evidence="8" id="KW-1185">Reference proteome</keyword>
<feature type="domain" description="Fe2OG dioxygenase" evidence="6">
    <location>
        <begin position="214"/>
        <end position="315"/>
    </location>
</feature>
<evidence type="ECO:0000256" key="2">
    <source>
        <dbReference type="ARBA" id="ARBA00022723"/>
    </source>
</evidence>
<keyword evidence="3 5" id="KW-0560">Oxidoreductase</keyword>
<evidence type="ECO:0000256" key="3">
    <source>
        <dbReference type="ARBA" id="ARBA00023002"/>
    </source>
</evidence>
<organism evidence="7 8">
    <name type="scientific">Papaver atlanticum</name>
    <dbReference type="NCBI Taxonomy" id="357466"/>
    <lineage>
        <taxon>Eukaryota</taxon>
        <taxon>Viridiplantae</taxon>
        <taxon>Streptophyta</taxon>
        <taxon>Embryophyta</taxon>
        <taxon>Tracheophyta</taxon>
        <taxon>Spermatophyta</taxon>
        <taxon>Magnoliopsida</taxon>
        <taxon>Ranunculales</taxon>
        <taxon>Papaveraceae</taxon>
        <taxon>Papaveroideae</taxon>
        <taxon>Papaver</taxon>
    </lineage>
</organism>
<evidence type="ECO:0000313" key="7">
    <source>
        <dbReference type="EMBL" id="KAI3962583.1"/>
    </source>
</evidence>
<dbReference type="InterPro" id="IPR027443">
    <property type="entry name" value="IPNS-like_sf"/>
</dbReference>
<dbReference type="Pfam" id="PF03171">
    <property type="entry name" value="2OG-FeII_Oxy"/>
    <property type="match status" value="1"/>
</dbReference>
<evidence type="ECO:0000256" key="5">
    <source>
        <dbReference type="RuleBase" id="RU003682"/>
    </source>
</evidence>
<sequence>MEILGAGEVTRDDRVAELKAFDETKAGVKGIVDAGVVKVPRIFVRPPDEVAAEELVYTTNEFETPVIDFEGLDNADRRKAIIDEIRDASETWGFFQLVNHGIPKSVMEDMKKGIRSFNEQDLETKKQFYSRDLNKTVRFNSNFDLYRTKYANWRDTLSFIMFAHDPVDPQELPYTCRDETMEYLKHVVKLGDVLTELLSEALGLKPDHLKAMSCTEWLLVVIHYYPACPEPKLTLGASKHADPSFFTVLLQDEIGGLQFYHQNHLVSVNPTPGALVVTIGDLLQLMSNDKFRSAEHRVISNHDGPRLSAAVFFRPTIQQTSSKKTYGPIEELLSEDNPPVYKDITFKDYAEYYNSKGLDGVPALDHFKL</sequence>
<dbReference type="Proteomes" id="UP001202328">
    <property type="component" value="Unassembled WGS sequence"/>
</dbReference>
<protein>
    <recommendedName>
        <fullName evidence="6">Fe2OG dioxygenase domain-containing protein</fullName>
    </recommendedName>
</protein>
<dbReference type="FunFam" id="2.60.120.330:FF:000005">
    <property type="entry name" value="1-aminocyclopropane-1-carboxylate oxidase homolog 1"/>
    <property type="match status" value="1"/>
</dbReference>
<reference evidence="7" key="1">
    <citation type="submission" date="2022-04" db="EMBL/GenBank/DDBJ databases">
        <title>A functionally conserved STORR gene fusion in Papaver species that diverged 16.8 million years ago.</title>
        <authorList>
            <person name="Catania T."/>
        </authorList>
    </citation>
    <scope>NUCLEOTIDE SEQUENCE</scope>
    <source>
        <strain evidence="7">S-188037</strain>
    </source>
</reference>